<evidence type="ECO:0000313" key="3">
    <source>
        <dbReference type="Proteomes" id="UP000253868"/>
    </source>
</evidence>
<evidence type="ECO:0000313" key="2">
    <source>
        <dbReference type="EMBL" id="AXG77626.1"/>
    </source>
</evidence>
<proteinExistence type="predicted"/>
<dbReference type="AlphaFoldDB" id="A0A345HLQ2"/>
<accession>A0A345HLQ2</accession>
<dbReference type="EMBL" id="CP031194">
    <property type="protein sequence ID" value="AXG77626.1"/>
    <property type="molecule type" value="Genomic_DNA"/>
</dbReference>
<dbReference type="Pfam" id="PF00239">
    <property type="entry name" value="Resolvase"/>
    <property type="match status" value="1"/>
</dbReference>
<dbReference type="GO" id="GO:0000150">
    <property type="term" value="F:DNA strand exchange activity"/>
    <property type="evidence" value="ECO:0007669"/>
    <property type="project" value="InterPro"/>
</dbReference>
<dbReference type="KEGG" id="spad:DVK44_07840"/>
<evidence type="ECO:0000259" key="1">
    <source>
        <dbReference type="Pfam" id="PF00239"/>
    </source>
</evidence>
<dbReference type="Gene3D" id="3.40.50.1390">
    <property type="entry name" value="Resolvase, N-terminal catalytic domain"/>
    <property type="match status" value="1"/>
</dbReference>
<dbReference type="Proteomes" id="UP000253868">
    <property type="component" value="Chromosome"/>
</dbReference>
<gene>
    <name evidence="2" type="ORF">DVK44_07840</name>
</gene>
<protein>
    <recommendedName>
        <fullName evidence="1">Resolvase/invertase-type recombinase catalytic domain-containing protein</fullName>
    </recommendedName>
</protein>
<name>A0A345HLQ2_9ACTN</name>
<dbReference type="InterPro" id="IPR036162">
    <property type="entry name" value="Resolvase-like_N_sf"/>
</dbReference>
<dbReference type="RefSeq" id="WP_114658993.1">
    <property type="nucleotide sequence ID" value="NZ_CP031194.1"/>
</dbReference>
<dbReference type="OrthoDB" id="4190258at2"/>
<sequence length="140" mass="15517">MSDTTAEPPPLVFLYDRHPGLRARAILNLRLDGCQNWAAARHWEIAGRWVDLGDDALTDHRRPGFDELVTFMAEIPGDRTKICLVHHWERLTRHGDRADYQRRVREAGGYIATTAATPPAAPCLGAALSRGESCPCGCTP</sequence>
<feature type="domain" description="Resolvase/invertase-type recombinase catalytic" evidence="1">
    <location>
        <begin position="26"/>
        <end position="95"/>
    </location>
</feature>
<dbReference type="InterPro" id="IPR006119">
    <property type="entry name" value="Resolv_N"/>
</dbReference>
<dbReference type="GO" id="GO:0003677">
    <property type="term" value="F:DNA binding"/>
    <property type="evidence" value="ECO:0007669"/>
    <property type="project" value="InterPro"/>
</dbReference>
<organism evidence="2 3">
    <name type="scientific">Streptomyces paludis</name>
    <dbReference type="NCBI Taxonomy" id="2282738"/>
    <lineage>
        <taxon>Bacteria</taxon>
        <taxon>Bacillati</taxon>
        <taxon>Actinomycetota</taxon>
        <taxon>Actinomycetes</taxon>
        <taxon>Kitasatosporales</taxon>
        <taxon>Streptomycetaceae</taxon>
        <taxon>Streptomyces</taxon>
    </lineage>
</organism>
<reference evidence="3" key="1">
    <citation type="submission" date="2018-07" db="EMBL/GenBank/DDBJ databases">
        <authorList>
            <person name="Zhao J."/>
        </authorList>
    </citation>
    <scope>NUCLEOTIDE SEQUENCE [LARGE SCALE GENOMIC DNA]</scope>
    <source>
        <strain evidence="3">GSSD-12</strain>
    </source>
</reference>
<keyword evidence="3" id="KW-1185">Reference proteome</keyword>